<dbReference type="AlphaFoldDB" id="X6LQI7"/>
<comment type="caution">
    <text evidence="2">The sequence shown here is derived from an EMBL/GenBank/DDBJ whole genome shotgun (WGS) entry which is preliminary data.</text>
</comment>
<evidence type="ECO:0000313" key="2">
    <source>
        <dbReference type="EMBL" id="ETO03387.1"/>
    </source>
</evidence>
<organism evidence="2 3">
    <name type="scientific">Reticulomyxa filosa</name>
    <dbReference type="NCBI Taxonomy" id="46433"/>
    <lineage>
        <taxon>Eukaryota</taxon>
        <taxon>Sar</taxon>
        <taxon>Rhizaria</taxon>
        <taxon>Retaria</taxon>
        <taxon>Foraminifera</taxon>
        <taxon>Monothalamids</taxon>
        <taxon>Reticulomyxidae</taxon>
        <taxon>Reticulomyxa</taxon>
    </lineage>
</organism>
<proteinExistence type="predicted"/>
<dbReference type="EMBL" id="ASPP01033448">
    <property type="protein sequence ID" value="ETO03387.1"/>
    <property type="molecule type" value="Genomic_DNA"/>
</dbReference>
<sequence length="151" mass="17632">MTNGLLLISKSFNELLCLVLFLLRNSKKNKVLLRRIVDIKVTTTVKNKQEKAFQILNWLEHPLEGTIQSMLHAYVHIFSPKSRASKLIVHVSEKIDWSNFEDIAVSDDLVNYYKDLHDSPQKDENDNKLQWLKMQITLEAMKYVAKECITE</sequence>
<accession>X6LQI7</accession>
<dbReference type="Proteomes" id="UP000023152">
    <property type="component" value="Unassembled WGS sequence"/>
</dbReference>
<keyword evidence="3" id="KW-1185">Reference proteome</keyword>
<evidence type="ECO:0000313" key="3">
    <source>
        <dbReference type="Proteomes" id="UP000023152"/>
    </source>
</evidence>
<feature type="signal peptide" evidence="1">
    <location>
        <begin position="1"/>
        <end position="17"/>
    </location>
</feature>
<feature type="non-terminal residue" evidence="2">
    <location>
        <position position="151"/>
    </location>
</feature>
<protein>
    <submittedName>
        <fullName evidence="2">Uncharacterized protein</fullName>
    </submittedName>
</protein>
<reference evidence="2 3" key="1">
    <citation type="journal article" date="2013" name="Curr. Biol.">
        <title>The Genome of the Foraminiferan Reticulomyxa filosa.</title>
        <authorList>
            <person name="Glockner G."/>
            <person name="Hulsmann N."/>
            <person name="Schleicher M."/>
            <person name="Noegel A.A."/>
            <person name="Eichinger L."/>
            <person name="Gallinger C."/>
            <person name="Pawlowski J."/>
            <person name="Sierra R."/>
            <person name="Euteneuer U."/>
            <person name="Pillet L."/>
            <person name="Moustafa A."/>
            <person name="Platzer M."/>
            <person name="Groth M."/>
            <person name="Szafranski K."/>
            <person name="Schliwa M."/>
        </authorList>
    </citation>
    <scope>NUCLEOTIDE SEQUENCE [LARGE SCALE GENOMIC DNA]</scope>
</reference>
<name>X6LQI7_RETFI</name>
<evidence type="ECO:0000256" key="1">
    <source>
        <dbReference type="SAM" id="SignalP"/>
    </source>
</evidence>
<gene>
    <name evidence="2" type="ORF">RFI_34023</name>
</gene>
<feature type="chain" id="PRO_5005379774" evidence="1">
    <location>
        <begin position="18"/>
        <end position="151"/>
    </location>
</feature>
<keyword evidence="1" id="KW-0732">Signal</keyword>